<evidence type="ECO:0000256" key="9">
    <source>
        <dbReference type="ARBA" id="ARBA00023027"/>
    </source>
</evidence>
<comment type="similarity">
    <text evidence="2 11 12">Belongs to the complex I subunit 3 family.</text>
</comment>
<evidence type="ECO:0000256" key="11">
    <source>
        <dbReference type="HAMAP-Rule" id="MF_01394"/>
    </source>
</evidence>
<keyword evidence="6 11" id="KW-0874">Quinone</keyword>
<dbReference type="GO" id="GO:0005886">
    <property type="term" value="C:plasma membrane"/>
    <property type="evidence" value="ECO:0007669"/>
    <property type="project" value="UniProtKB-SubCell"/>
</dbReference>
<name>A0A317ZJG8_9BACT</name>
<keyword evidence="14" id="KW-1185">Reference proteome</keyword>
<evidence type="ECO:0000256" key="1">
    <source>
        <dbReference type="ARBA" id="ARBA00004141"/>
    </source>
</evidence>
<keyword evidence="4 11" id="KW-1003">Cell membrane</keyword>
<keyword evidence="11" id="KW-0830">Ubiquinone</keyword>
<evidence type="ECO:0000256" key="4">
    <source>
        <dbReference type="ARBA" id="ARBA00022475"/>
    </source>
</evidence>
<dbReference type="GO" id="GO:0008137">
    <property type="term" value="F:NADH dehydrogenase (ubiquinone) activity"/>
    <property type="evidence" value="ECO:0007669"/>
    <property type="project" value="InterPro"/>
</dbReference>
<keyword evidence="8 11" id="KW-1133">Transmembrane helix</keyword>
<keyword evidence="9 11" id="KW-0520">NAD</keyword>
<dbReference type="InterPro" id="IPR038430">
    <property type="entry name" value="NDAH_ubi_oxred_su3_sf"/>
</dbReference>
<dbReference type="Proteomes" id="UP000247099">
    <property type="component" value="Unassembled WGS sequence"/>
</dbReference>
<comment type="subunit">
    <text evidence="11">NDH-1 is composed of 14 different subunits. Subunits NuoA, H, J, K, L, M, N constitute the membrane sector of the complex.</text>
</comment>
<comment type="function">
    <text evidence="11">NDH-1 shuttles electrons from NADH, via FMN and iron-sulfur (Fe-S) centers, to quinones in the respiratory chain. The immediate electron acceptor for the enzyme in this species is believed to be ubiquinone. Couples the redox reaction to proton translocation (for every two electrons transferred, four hydrogen ions are translocated across the cytoplasmic membrane), and thus conserves the redox energy in a proton gradient.</text>
</comment>
<feature type="transmembrane region" description="Helical" evidence="11">
    <location>
        <begin position="62"/>
        <end position="84"/>
    </location>
</feature>
<evidence type="ECO:0000256" key="6">
    <source>
        <dbReference type="ARBA" id="ARBA00022719"/>
    </source>
</evidence>
<evidence type="ECO:0000256" key="5">
    <source>
        <dbReference type="ARBA" id="ARBA00022692"/>
    </source>
</evidence>
<proteinExistence type="inferred from homology"/>
<dbReference type="EC" id="7.1.1.-" evidence="11"/>
<feature type="transmembrane region" description="Helical" evidence="11">
    <location>
        <begin position="6"/>
        <end position="30"/>
    </location>
</feature>
<evidence type="ECO:0000256" key="12">
    <source>
        <dbReference type="RuleBase" id="RU003639"/>
    </source>
</evidence>
<dbReference type="Pfam" id="PF00507">
    <property type="entry name" value="Oxidored_q4"/>
    <property type="match status" value="1"/>
</dbReference>
<evidence type="ECO:0000313" key="13">
    <source>
        <dbReference type="EMBL" id="PXA05142.1"/>
    </source>
</evidence>
<evidence type="ECO:0000256" key="7">
    <source>
        <dbReference type="ARBA" id="ARBA00022967"/>
    </source>
</evidence>
<evidence type="ECO:0000256" key="3">
    <source>
        <dbReference type="ARBA" id="ARBA00022448"/>
    </source>
</evidence>
<keyword evidence="7 11" id="KW-1278">Translocase</keyword>
<comment type="catalytic activity">
    <reaction evidence="11 12">
        <text>a quinone + NADH + 5 H(+)(in) = a quinol + NAD(+) + 4 H(+)(out)</text>
        <dbReference type="Rhea" id="RHEA:57888"/>
        <dbReference type="ChEBI" id="CHEBI:15378"/>
        <dbReference type="ChEBI" id="CHEBI:24646"/>
        <dbReference type="ChEBI" id="CHEBI:57540"/>
        <dbReference type="ChEBI" id="CHEBI:57945"/>
        <dbReference type="ChEBI" id="CHEBI:132124"/>
    </reaction>
</comment>
<keyword evidence="10 11" id="KW-0472">Membrane</keyword>
<dbReference type="OrthoDB" id="9791970at2"/>
<reference evidence="13 14" key="1">
    <citation type="submission" date="2018-05" db="EMBL/GenBank/DDBJ databases">
        <title>Coraliomargarita sinensis sp. nov., isolated from a marine solar saltern.</title>
        <authorList>
            <person name="Zhou L.Y."/>
        </authorList>
    </citation>
    <scope>NUCLEOTIDE SEQUENCE [LARGE SCALE GENOMIC DNA]</scope>
    <source>
        <strain evidence="13 14">WN38</strain>
    </source>
</reference>
<evidence type="ECO:0000256" key="2">
    <source>
        <dbReference type="ARBA" id="ARBA00008472"/>
    </source>
</evidence>
<dbReference type="FunCoup" id="A0A317ZJG8">
    <property type="interactions" value="162"/>
</dbReference>
<dbReference type="AlphaFoldDB" id="A0A317ZJG8"/>
<dbReference type="GO" id="GO:0048038">
    <property type="term" value="F:quinone binding"/>
    <property type="evidence" value="ECO:0007669"/>
    <property type="project" value="UniProtKB-KW"/>
</dbReference>
<gene>
    <name evidence="11" type="primary">nuoA</name>
    <name evidence="13" type="ORF">DDZ13_04055</name>
</gene>
<dbReference type="PANTHER" id="PTHR11058">
    <property type="entry name" value="NADH-UBIQUINONE OXIDOREDUCTASE CHAIN 3"/>
    <property type="match status" value="1"/>
</dbReference>
<keyword evidence="5 11" id="KW-0812">Transmembrane</keyword>
<evidence type="ECO:0000313" key="14">
    <source>
        <dbReference type="Proteomes" id="UP000247099"/>
    </source>
</evidence>
<comment type="subcellular location">
    <subcellularLocation>
        <location evidence="11 12">Cell membrane</location>
        <topology evidence="11 12">Multi-pass membrane protein</topology>
    </subcellularLocation>
    <subcellularLocation>
        <location evidence="1">Membrane</location>
        <topology evidence="1">Multi-pass membrane protein</topology>
    </subcellularLocation>
</comment>
<comment type="caution">
    <text evidence="13">The sequence shown here is derived from an EMBL/GenBank/DDBJ whole genome shotgun (WGS) entry which is preliminary data.</text>
</comment>
<protein>
    <recommendedName>
        <fullName evidence="11">NADH-quinone oxidoreductase subunit A</fullName>
        <ecNumber evidence="11">7.1.1.-</ecNumber>
    </recommendedName>
    <alternativeName>
        <fullName evidence="11">NADH dehydrogenase I subunit A</fullName>
    </alternativeName>
    <alternativeName>
        <fullName evidence="11">NDH-1 subunit A</fullName>
    </alternativeName>
    <alternativeName>
        <fullName evidence="11">NUO1</fullName>
    </alternativeName>
</protein>
<dbReference type="GO" id="GO:0030964">
    <property type="term" value="C:NADH dehydrogenase complex"/>
    <property type="evidence" value="ECO:0007669"/>
    <property type="project" value="TreeGrafter"/>
</dbReference>
<sequence length="124" mass="13759">MSIADYYPILVQISIASAIGAVILVASHIFGQRGTTSAIKDSPYECGMLAEGSGHARFAIKFYITAMLFILFDIEVVFLIPWVLVFREFLAANLPILLPVFFFLGVLVLGLVYELKKGAIEWEK</sequence>
<dbReference type="GO" id="GO:0050136">
    <property type="term" value="F:NADH dehydrogenase (quinone) (non-electrogenic) activity"/>
    <property type="evidence" value="ECO:0007669"/>
    <property type="project" value="UniProtKB-UniRule"/>
</dbReference>
<dbReference type="PANTHER" id="PTHR11058:SF22">
    <property type="entry name" value="NADH-QUINONE OXIDOREDUCTASE SUBUNIT A"/>
    <property type="match status" value="1"/>
</dbReference>
<evidence type="ECO:0000256" key="10">
    <source>
        <dbReference type="ARBA" id="ARBA00023136"/>
    </source>
</evidence>
<dbReference type="HAMAP" id="MF_01394">
    <property type="entry name" value="NDH1_NuoA"/>
    <property type="match status" value="1"/>
</dbReference>
<dbReference type="InParanoid" id="A0A317ZJG8"/>
<feature type="transmembrane region" description="Helical" evidence="11">
    <location>
        <begin position="96"/>
        <end position="115"/>
    </location>
</feature>
<accession>A0A317ZJG8</accession>
<dbReference type="Gene3D" id="1.20.58.1610">
    <property type="entry name" value="NADH:ubiquinone/plastoquinone oxidoreductase, chain 3"/>
    <property type="match status" value="1"/>
</dbReference>
<organism evidence="13 14">
    <name type="scientific">Coraliomargarita sinensis</name>
    <dbReference type="NCBI Taxonomy" id="2174842"/>
    <lineage>
        <taxon>Bacteria</taxon>
        <taxon>Pseudomonadati</taxon>
        <taxon>Verrucomicrobiota</taxon>
        <taxon>Opitutia</taxon>
        <taxon>Puniceicoccales</taxon>
        <taxon>Coraliomargaritaceae</taxon>
        <taxon>Coraliomargarita</taxon>
    </lineage>
</organism>
<dbReference type="RefSeq" id="WP_110130143.1">
    <property type="nucleotide sequence ID" value="NZ_QHJQ01000002.1"/>
</dbReference>
<keyword evidence="3 11" id="KW-0813">Transport</keyword>
<dbReference type="InterPro" id="IPR000440">
    <property type="entry name" value="NADH_UbQ/plastoQ_OxRdtase_su3"/>
</dbReference>
<dbReference type="EMBL" id="QHJQ01000002">
    <property type="protein sequence ID" value="PXA05142.1"/>
    <property type="molecule type" value="Genomic_DNA"/>
</dbReference>
<dbReference type="InterPro" id="IPR023043">
    <property type="entry name" value="NAD(P)H_OxRDtase_bac/plastid"/>
</dbReference>
<evidence type="ECO:0000256" key="8">
    <source>
        <dbReference type="ARBA" id="ARBA00022989"/>
    </source>
</evidence>